<gene>
    <name evidence="1" type="primary">GTF3C3_2</name>
    <name evidence="1" type="ORF">FOZ63_007413</name>
</gene>
<organism evidence="1 2">
    <name type="scientific">Perkinsus olseni</name>
    <name type="common">Perkinsus atlanticus</name>
    <dbReference type="NCBI Taxonomy" id="32597"/>
    <lineage>
        <taxon>Eukaryota</taxon>
        <taxon>Sar</taxon>
        <taxon>Alveolata</taxon>
        <taxon>Perkinsozoa</taxon>
        <taxon>Perkinsea</taxon>
        <taxon>Perkinsida</taxon>
        <taxon>Perkinsidae</taxon>
        <taxon>Perkinsus</taxon>
    </lineage>
</organism>
<dbReference type="AlphaFoldDB" id="A0A7J6SBI9"/>
<dbReference type="GO" id="GO:0006383">
    <property type="term" value="P:transcription by RNA polymerase III"/>
    <property type="evidence" value="ECO:0007669"/>
    <property type="project" value="InterPro"/>
</dbReference>
<reference evidence="1 2" key="1">
    <citation type="submission" date="2020-04" db="EMBL/GenBank/DDBJ databases">
        <title>Perkinsus olseni comparative genomics.</title>
        <authorList>
            <person name="Bogema D.R."/>
        </authorList>
    </citation>
    <scope>NUCLEOTIDE SEQUENCE [LARGE SCALE GENOMIC DNA]</scope>
    <source>
        <strain evidence="1 2">ATCC PRA-207</strain>
    </source>
</reference>
<name>A0A7J6SBI9_PEROL</name>
<protein>
    <submittedName>
        <fullName evidence="1">General transcription factor IIIC, polypeptide 3</fullName>
    </submittedName>
</protein>
<proteinExistence type="predicted"/>
<evidence type="ECO:0000313" key="2">
    <source>
        <dbReference type="Proteomes" id="UP000553632"/>
    </source>
</evidence>
<dbReference type="PANTHER" id="PTHR23082:SF0">
    <property type="entry name" value="GENERAL TRANSCRIPTION FACTOR 3C POLYPEPTIDE 3"/>
    <property type="match status" value="1"/>
</dbReference>
<dbReference type="Proteomes" id="UP000553632">
    <property type="component" value="Unassembled WGS sequence"/>
</dbReference>
<comment type="caution">
    <text evidence="1">The sequence shown here is derived from an EMBL/GenBank/DDBJ whole genome shotgun (WGS) entry which is preliminary data.</text>
</comment>
<keyword evidence="2" id="KW-1185">Reference proteome</keyword>
<accession>A0A7J6SBI9</accession>
<dbReference type="PANTHER" id="PTHR23082">
    <property type="entry name" value="TRANSCRIPTION INITIATION FACTOR IIIC TFIIIC , POLYPEPTIDE 3-RELATED"/>
    <property type="match status" value="1"/>
</dbReference>
<sequence>MRLRPNDPYPALLLTASLITMSISRVTYDRQLTITKGLAVFQLYEKLRLEQQGVSEVLAKAEIAYNQGRLWHQLSVFHLADRLYRQALTIIQKASRRDEVEDEVEYVRLAAAYNLATLHVQTGNRTMAARVLVHNIVPALQG</sequence>
<dbReference type="GO" id="GO:0000127">
    <property type="term" value="C:transcription factor TFIIIC complex"/>
    <property type="evidence" value="ECO:0007669"/>
    <property type="project" value="TreeGrafter"/>
</dbReference>
<evidence type="ECO:0000313" key="1">
    <source>
        <dbReference type="EMBL" id="KAF4730217.1"/>
    </source>
</evidence>
<dbReference type="EMBL" id="JABANO010019410">
    <property type="protein sequence ID" value="KAF4730217.1"/>
    <property type="molecule type" value="Genomic_DNA"/>
</dbReference>
<dbReference type="InterPro" id="IPR039340">
    <property type="entry name" value="Tfc4/TFIIIC-102/Sfc4"/>
</dbReference>